<proteinExistence type="predicted"/>
<dbReference type="InterPro" id="IPR006199">
    <property type="entry name" value="LexA_DNA-bd_dom"/>
</dbReference>
<dbReference type="GO" id="GO:0006508">
    <property type="term" value="P:proteolysis"/>
    <property type="evidence" value="ECO:0007669"/>
    <property type="project" value="InterPro"/>
</dbReference>
<reference evidence="2" key="1">
    <citation type="journal article" date="2015" name="Nature">
        <title>Complex archaea that bridge the gap between prokaryotes and eukaryotes.</title>
        <authorList>
            <person name="Spang A."/>
            <person name="Saw J.H."/>
            <person name="Jorgensen S.L."/>
            <person name="Zaremba-Niedzwiedzka K."/>
            <person name="Martijn J."/>
            <person name="Lind A.E."/>
            <person name="van Eijk R."/>
            <person name="Schleper C."/>
            <person name="Guy L."/>
            <person name="Ettema T.J."/>
        </authorList>
    </citation>
    <scope>NUCLEOTIDE SEQUENCE</scope>
</reference>
<dbReference type="InterPro" id="IPR036388">
    <property type="entry name" value="WH-like_DNA-bd_sf"/>
</dbReference>
<protein>
    <recommendedName>
        <fullName evidence="1">LexA repressor DNA-binding domain-containing protein</fullName>
    </recommendedName>
</protein>
<dbReference type="EMBL" id="LAZR01000402">
    <property type="protein sequence ID" value="KKN70486.1"/>
    <property type="molecule type" value="Genomic_DNA"/>
</dbReference>
<evidence type="ECO:0000259" key="1">
    <source>
        <dbReference type="Pfam" id="PF01726"/>
    </source>
</evidence>
<gene>
    <name evidence="2" type="ORF">LCGC14_0430640</name>
</gene>
<dbReference type="InterPro" id="IPR036390">
    <property type="entry name" value="WH_DNA-bd_sf"/>
</dbReference>
<feature type="domain" description="LexA repressor DNA-binding" evidence="1">
    <location>
        <begin position="14"/>
        <end position="72"/>
    </location>
</feature>
<dbReference type="GO" id="GO:0004252">
    <property type="term" value="F:serine-type endopeptidase activity"/>
    <property type="evidence" value="ECO:0007669"/>
    <property type="project" value="InterPro"/>
</dbReference>
<comment type="caution">
    <text evidence="2">The sequence shown here is derived from an EMBL/GenBank/DDBJ whole genome shotgun (WGS) entry which is preliminary data.</text>
</comment>
<evidence type="ECO:0000313" key="2">
    <source>
        <dbReference type="EMBL" id="KKN70486.1"/>
    </source>
</evidence>
<organism evidence="2">
    <name type="scientific">marine sediment metagenome</name>
    <dbReference type="NCBI Taxonomy" id="412755"/>
    <lineage>
        <taxon>unclassified sequences</taxon>
        <taxon>metagenomes</taxon>
        <taxon>ecological metagenomes</taxon>
    </lineage>
</organism>
<dbReference type="SUPFAM" id="SSF46785">
    <property type="entry name" value="Winged helix' DNA-binding domain"/>
    <property type="match status" value="1"/>
</dbReference>
<dbReference type="Pfam" id="PF01726">
    <property type="entry name" value="LexA_DNA_bind"/>
    <property type="match status" value="1"/>
</dbReference>
<dbReference type="Gene3D" id="1.10.10.10">
    <property type="entry name" value="Winged helix-like DNA-binding domain superfamily/Winged helix DNA-binding domain"/>
    <property type="match status" value="1"/>
</dbReference>
<sequence length="136" mass="15101">MANTEQISLMAANKYTPKQIKVMLFVKRFVENNEYSPTYNEIANYMNTKVASAWGHVNELVKKGAIEKAMGKYSSESRGIRLKDSEFAPDMSVVGRVQREIGGGDERFKDFILEAADGIRTSRAEVNPGSSGNSDN</sequence>
<name>A0A0F9VAB3_9ZZZZ</name>
<dbReference type="AlphaFoldDB" id="A0A0F9VAB3"/>
<accession>A0A0F9VAB3</accession>